<keyword evidence="2" id="KW-1133">Transmembrane helix</keyword>
<dbReference type="GO" id="GO:0016787">
    <property type="term" value="F:hydrolase activity"/>
    <property type="evidence" value="ECO:0007669"/>
    <property type="project" value="UniProtKB-KW"/>
</dbReference>
<keyword evidence="4" id="KW-1185">Reference proteome</keyword>
<dbReference type="CDD" id="cd00229">
    <property type="entry name" value="SGNH_hydrolase"/>
    <property type="match status" value="1"/>
</dbReference>
<dbReference type="Gene3D" id="3.40.50.1110">
    <property type="entry name" value="SGNH hydrolase"/>
    <property type="match status" value="1"/>
</dbReference>
<reference evidence="4" key="1">
    <citation type="journal article" date="2019" name="Int. J. Syst. Evol. Microbiol.">
        <title>The Global Catalogue of Microorganisms (GCM) 10K type strain sequencing project: providing services to taxonomists for standard genome sequencing and annotation.</title>
        <authorList>
            <consortium name="The Broad Institute Genomics Platform"/>
            <consortium name="The Broad Institute Genome Sequencing Center for Infectious Disease"/>
            <person name="Wu L."/>
            <person name="Ma J."/>
        </authorList>
    </citation>
    <scope>NUCLEOTIDE SEQUENCE [LARGE SCALE GENOMIC DNA]</scope>
    <source>
        <strain evidence="4">CGMCC 1.12151</strain>
    </source>
</reference>
<feature type="region of interest" description="Disordered" evidence="1">
    <location>
        <begin position="35"/>
        <end position="55"/>
    </location>
</feature>
<accession>A0ABV9MD42</accession>
<dbReference type="Proteomes" id="UP001595932">
    <property type="component" value="Unassembled WGS sequence"/>
</dbReference>
<dbReference type="InterPro" id="IPR036514">
    <property type="entry name" value="SGNH_hydro_sf"/>
</dbReference>
<keyword evidence="3" id="KW-0378">Hydrolase</keyword>
<comment type="caution">
    <text evidence="3">The sequence shown here is derived from an EMBL/GenBank/DDBJ whole genome shotgun (WGS) entry which is preliminary data.</text>
</comment>
<keyword evidence="2" id="KW-0812">Transmembrane</keyword>
<name>A0ABV9MD42_9BACL</name>
<proteinExistence type="predicted"/>
<dbReference type="EMBL" id="JBHSGL010000005">
    <property type="protein sequence ID" value="MFC4712929.1"/>
    <property type="molecule type" value="Genomic_DNA"/>
</dbReference>
<protein>
    <submittedName>
        <fullName evidence="3">SGNH/GDSL hydrolase family protein</fullName>
    </submittedName>
</protein>
<gene>
    <name evidence="3" type="ORF">ACFO5U_08665</name>
</gene>
<evidence type="ECO:0000256" key="1">
    <source>
        <dbReference type="SAM" id="MobiDB-lite"/>
    </source>
</evidence>
<feature type="transmembrane region" description="Helical" evidence="2">
    <location>
        <begin position="6"/>
        <end position="26"/>
    </location>
</feature>
<evidence type="ECO:0000256" key="2">
    <source>
        <dbReference type="SAM" id="Phobius"/>
    </source>
</evidence>
<evidence type="ECO:0000313" key="4">
    <source>
        <dbReference type="Proteomes" id="UP001595932"/>
    </source>
</evidence>
<dbReference type="RefSeq" id="WP_377278448.1">
    <property type="nucleotide sequence ID" value="NZ_JBHSGL010000005.1"/>
</dbReference>
<dbReference type="SUPFAM" id="SSF52266">
    <property type="entry name" value="SGNH hydrolase"/>
    <property type="match status" value="1"/>
</dbReference>
<keyword evidence="2" id="KW-0472">Membrane</keyword>
<evidence type="ECO:0000313" key="3">
    <source>
        <dbReference type="EMBL" id="MFC4712929.1"/>
    </source>
</evidence>
<organism evidence="3 4">
    <name type="scientific">Planococcus dechangensis</name>
    <dbReference type="NCBI Taxonomy" id="1176255"/>
    <lineage>
        <taxon>Bacteria</taxon>
        <taxon>Bacillati</taxon>
        <taxon>Bacillota</taxon>
        <taxon>Bacilli</taxon>
        <taxon>Bacillales</taxon>
        <taxon>Caryophanaceae</taxon>
        <taxon>Planococcus</taxon>
    </lineage>
</organism>
<sequence>MNLYKLGGIIAALTCVGILVFSYLSWQDKLQQAAEASAKPETTETETETTQTESNVDEFVNNREQLANMDEQVQQLFLQKNSDGQAVQMLIAGSAALESGEPGYADRLKTELEEAYGELVDVTIETVTGTSDALKSVDLETDYDLVLLEPMTLMNNDRISIEDEREDVRDFTARLQETNTDAIVILHPPQPIFGAGYYLAQVQALGQFATLYGYPYINHWEAWPATDDQALLEHLTEDAVPNSKGAEAWASELIEYFIAN</sequence>